<accession>A0A8X7CER6</accession>
<dbReference type="AlphaFoldDB" id="A0A8X7CER6"/>
<organism evidence="1 2">
    <name type="scientific">Trichonephila inaurata madagascariensis</name>
    <dbReference type="NCBI Taxonomy" id="2747483"/>
    <lineage>
        <taxon>Eukaryota</taxon>
        <taxon>Metazoa</taxon>
        <taxon>Ecdysozoa</taxon>
        <taxon>Arthropoda</taxon>
        <taxon>Chelicerata</taxon>
        <taxon>Arachnida</taxon>
        <taxon>Araneae</taxon>
        <taxon>Araneomorphae</taxon>
        <taxon>Entelegynae</taxon>
        <taxon>Araneoidea</taxon>
        <taxon>Nephilidae</taxon>
        <taxon>Trichonephila</taxon>
        <taxon>Trichonephila inaurata</taxon>
    </lineage>
</organism>
<evidence type="ECO:0000313" key="1">
    <source>
        <dbReference type="EMBL" id="GFY62272.1"/>
    </source>
</evidence>
<proteinExistence type="predicted"/>
<comment type="caution">
    <text evidence="1">The sequence shown here is derived from an EMBL/GenBank/DDBJ whole genome shotgun (WGS) entry which is preliminary data.</text>
</comment>
<name>A0A8X7CER6_9ARAC</name>
<reference evidence="1" key="1">
    <citation type="submission" date="2020-08" db="EMBL/GenBank/DDBJ databases">
        <title>Multicomponent nature underlies the extraordinary mechanical properties of spider dragline silk.</title>
        <authorList>
            <person name="Kono N."/>
            <person name="Nakamura H."/>
            <person name="Mori M."/>
            <person name="Yoshida Y."/>
            <person name="Ohtoshi R."/>
            <person name="Malay A.D."/>
            <person name="Moran D.A.P."/>
            <person name="Tomita M."/>
            <person name="Numata K."/>
            <person name="Arakawa K."/>
        </authorList>
    </citation>
    <scope>NUCLEOTIDE SEQUENCE</scope>
</reference>
<sequence>MKFYETDIDAIFSLRELVTTFLAPRKSIFLDLIKTSALSNEASCNPYTSKEKESCNQFPIKTKRPADPKLSRWGFSSFPFSFVLIHSHLEGMSTGNTK</sequence>
<dbReference type="Proteomes" id="UP000886998">
    <property type="component" value="Unassembled WGS sequence"/>
</dbReference>
<keyword evidence="2" id="KW-1185">Reference proteome</keyword>
<evidence type="ECO:0000313" key="2">
    <source>
        <dbReference type="Proteomes" id="UP000886998"/>
    </source>
</evidence>
<gene>
    <name evidence="1" type="ORF">TNIN_145161</name>
</gene>
<dbReference type="EMBL" id="BMAV01014159">
    <property type="protein sequence ID" value="GFY62272.1"/>
    <property type="molecule type" value="Genomic_DNA"/>
</dbReference>
<protein>
    <submittedName>
        <fullName evidence="1">Uncharacterized protein</fullName>
    </submittedName>
</protein>